<organism evidence="1 2">
    <name type="scientific">Methanobrevibacter thaueri</name>
    <dbReference type="NCBI Taxonomy" id="190975"/>
    <lineage>
        <taxon>Archaea</taxon>
        <taxon>Methanobacteriati</taxon>
        <taxon>Methanobacteriota</taxon>
        <taxon>Methanomada group</taxon>
        <taxon>Methanobacteria</taxon>
        <taxon>Methanobacteriales</taxon>
        <taxon>Methanobacteriaceae</taxon>
        <taxon>Methanobrevibacter</taxon>
    </lineage>
</organism>
<evidence type="ECO:0008006" key="3">
    <source>
        <dbReference type="Google" id="ProtNLM"/>
    </source>
</evidence>
<evidence type="ECO:0000313" key="2">
    <source>
        <dbReference type="Proteomes" id="UP000783037"/>
    </source>
</evidence>
<evidence type="ECO:0000313" key="1">
    <source>
        <dbReference type="EMBL" id="MBE6501900.1"/>
    </source>
</evidence>
<dbReference type="EMBL" id="SUTK01000021">
    <property type="protein sequence ID" value="MBE6501900.1"/>
    <property type="molecule type" value="Genomic_DNA"/>
</dbReference>
<dbReference type="AlphaFoldDB" id="A0A8T3VAL0"/>
<protein>
    <recommendedName>
        <fullName evidence="3">SseB protein N-terminal domain-containing protein</fullName>
    </recommendedName>
</protein>
<dbReference type="RefSeq" id="WP_303738995.1">
    <property type="nucleotide sequence ID" value="NZ_SUTK01000021.1"/>
</dbReference>
<proteinExistence type="predicted"/>
<reference evidence="1" key="1">
    <citation type="submission" date="2019-04" db="EMBL/GenBank/DDBJ databases">
        <title>Evolution of Biomass-Degrading Anaerobic Consortia Revealed by Metagenomics.</title>
        <authorList>
            <person name="Peng X."/>
        </authorList>
    </citation>
    <scope>NUCLEOTIDE SEQUENCE</scope>
    <source>
        <strain evidence="1">SIG18</strain>
    </source>
</reference>
<dbReference type="Proteomes" id="UP000783037">
    <property type="component" value="Unassembled WGS sequence"/>
</dbReference>
<gene>
    <name evidence="1" type="ORF">E7Z79_05605</name>
</gene>
<comment type="caution">
    <text evidence="1">The sequence shown here is derived from an EMBL/GenBank/DDBJ whole genome shotgun (WGS) entry which is preliminary data.</text>
</comment>
<sequence length="131" mass="15309">MKIEEINHPELKNNINLAYMQGENGNQEAVMKIEDDMKEYLKDNVFIISIEDAEPVKIPYGNDGDYIVPIFTDKREYDMGMQYFSLNEMAENKDYIIEKTDYFKKLKEDPNFLGFLVNISSVSYIINTSLL</sequence>
<name>A0A8T3VAL0_9EURY</name>
<accession>A0A8T3VAL0</accession>